<feature type="region of interest" description="Disordered" evidence="1">
    <location>
        <begin position="1"/>
        <end position="35"/>
    </location>
</feature>
<name>D3IVC3_PHYED</name>
<evidence type="ECO:0000313" key="2">
    <source>
        <dbReference type="EMBL" id="ADB85263.1"/>
    </source>
</evidence>
<dbReference type="AlphaFoldDB" id="D3IVC3"/>
<proteinExistence type="predicted"/>
<protein>
    <submittedName>
        <fullName evidence="2">Uncharacterized protein</fullName>
    </submittedName>
</protein>
<accession>D3IVC3</accession>
<dbReference type="EMBL" id="GQ252803">
    <property type="protein sequence ID" value="ADB85263.1"/>
    <property type="molecule type" value="Genomic_DNA"/>
</dbReference>
<organism evidence="2">
    <name type="scientific">Phyllostachys edulis</name>
    <name type="common">Tortoise shell bamboo</name>
    <name type="synonym">Bambusa edulis</name>
    <dbReference type="NCBI Taxonomy" id="38705"/>
    <lineage>
        <taxon>Eukaryota</taxon>
        <taxon>Viridiplantae</taxon>
        <taxon>Streptophyta</taxon>
        <taxon>Embryophyta</taxon>
        <taxon>Tracheophyta</taxon>
        <taxon>Spermatophyta</taxon>
        <taxon>Magnoliopsida</taxon>
        <taxon>Liliopsida</taxon>
        <taxon>Poales</taxon>
        <taxon>Poaceae</taxon>
        <taxon>BOP clade</taxon>
        <taxon>Bambusoideae</taxon>
        <taxon>Arundinarodae</taxon>
        <taxon>Arundinarieae</taxon>
        <taxon>Arundinariinae</taxon>
        <taxon>Phyllostachys</taxon>
    </lineage>
</organism>
<evidence type="ECO:0000256" key="1">
    <source>
        <dbReference type="SAM" id="MobiDB-lite"/>
    </source>
</evidence>
<sequence>MQCFWSPPRPPHSTWHTRQRHRLGTASGGARPAAAAADDRSACCAAPRSSGPAAWSSSARSGSITVVVTVIRSVTDPKFRTIKPFYNHLECLQANGSKKQPRGQKFTSGHHNHWQSHDRYSLPVPLMLASWNPSPGEHALMTRFGIYNGRCNADWSDDKDLKLPLIQLISVLNRKAEWPKRPPEVLDDLFEDLLGGPDFKNDLFKIQKTTLLQYFEQPERS</sequence>
<reference evidence="2" key="1">
    <citation type="journal article" date="2010" name="J. Integr. Plant Biol.">
        <title>Insights into the bamboo genome: syntenic relationships to rice and sorghum.</title>
        <authorList>
            <person name="Gui Y.J."/>
            <person name="Zhou Y."/>
            <person name="Wang Y."/>
            <person name="Wang S."/>
            <person name="Wang S.Y."/>
            <person name="Hu Y."/>
            <person name="Bo S.P."/>
            <person name="Chen H."/>
            <person name="Zhou C.P."/>
            <person name="Ma N.X."/>
            <person name="Zhang T.Z."/>
            <person name="Fan L.J."/>
        </authorList>
    </citation>
    <scope>NUCLEOTIDE SEQUENCE</scope>
    <source>
        <tissue evidence="2">Shoot</tissue>
    </source>
</reference>